<organism evidence="2 3">
    <name type="scientific">Kribbella caucasensis</name>
    <dbReference type="NCBI Taxonomy" id="2512215"/>
    <lineage>
        <taxon>Bacteria</taxon>
        <taxon>Bacillati</taxon>
        <taxon>Actinomycetota</taxon>
        <taxon>Actinomycetes</taxon>
        <taxon>Propionibacteriales</taxon>
        <taxon>Kribbellaceae</taxon>
        <taxon>Kribbella</taxon>
    </lineage>
</organism>
<name>A0A4R6KRT8_9ACTN</name>
<dbReference type="Proteomes" id="UP000295388">
    <property type="component" value="Unassembled WGS sequence"/>
</dbReference>
<feature type="region of interest" description="Disordered" evidence="1">
    <location>
        <begin position="1"/>
        <end position="53"/>
    </location>
</feature>
<feature type="compositionally biased region" description="Basic and acidic residues" evidence="1">
    <location>
        <begin position="1"/>
        <end position="10"/>
    </location>
</feature>
<reference evidence="2 3" key="1">
    <citation type="submission" date="2019-03" db="EMBL/GenBank/DDBJ databases">
        <title>Genomic Encyclopedia of Type Strains, Phase III (KMG-III): the genomes of soil and plant-associated and newly described type strains.</title>
        <authorList>
            <person name="Whitman W."/>
        </authorList>
    </citation>
    <scope>NUCLEOTIDE SEQUENCE [LARGE SCALE GENOMIC DNA]</scope>
    <source>
        <strain evidence="2 3">VKM Ac-2527</strain>
    </source>
</reference>
<keyword evidence="3" id="KW-1185">Reference proteome</keyword>
<evidence type="ECO:0000256" key="1">
    <source>
        <dbReference type="SAM" id="MobiDB-lite"/>
    </source>
</evidence>
<dbReference type="EMBL" id="SNWQ01000001">
    <property type="protein sequence ID" value="TDO54914.1"/>
    <property type="molecule type" value="Genomic_DNA"/>
</dbReference>
<gene>
    <name evidence="2" type="ORF">EV643_101707</name>
</gene>
<accession>A0A4R6KRT8</accession>
<proteinExistence type="predicted"/>
<evidence type="ECO:0000313" key="2">
    <source>
        <dbReference type="EMBL" id="TDO54914.1"/>
    </source>
</evidence>
<sequence>MSPRAVDKRARPGNLGSSTTPEPPADLTHLDELTPTGEEAPADEEALEKAATD</sequence>
<dbReference type="AlphaFoldDB" id="A0A4R6KRT8"/>
<dbReference type="RefSeq" id="WP_166665297.1">
    <property type="nucleotide sequence ID" value="NZ_SNWQ01000001.1"/>
</dbReference>
<evidence type="ECO:0000313" key="3">
    <source>
        <dbReference type="Proteomes" id="UP000295388"/>
    </source>
</evidence>
<protein>
    <submittedName>
        <fullName evidence="2">Uncharacterized protein</fullName>
    </submittedName>
</protein>
<comment type="caution">
    <text evidence="2">The sequence shown here is derived from an EMBL/GenBank/DDBJ whole genome shotgun (WGS) entry which is preliminary data.</text>
</comment>